<keyword evidence="1" id="KW-0472">Membrane</keyword>
<feature type="transmembrane region" description="Helical" evidence="1">
    <location>
        <begin position="115"/>
        <end position="134"/>
    </location>
</feature>
<keyword evidence="1" id="KW-0812">Transmembrane</keyword>
<evidence type="ECO:0000313" key="3">
    <source>
        <dbReference type="Proteomes" id="UP000294682"/>
    </source>
</evidence>
<reference evidence="2 3" key="1">
    <citation type="submission" date="2019-03" db="EMBL/GenBank/DDBJ databases">
        <title>Genomic Encyclopedia of Type Strains, Phase IV (KMG-IV): sequencing the most valuable type-strain genomes for metagenomic binning, comparative biology and taxonomic classification.</title>
        <authorList>
            <person name="Goeker M."/>
        </authorList>
    </citation>
    <scope>NUCLEOTIDE SEQUENCE [LARGE SCALE GENOMIC DNA]</scope>
    <source>
        <strain evidence="2 3">DSM 100433</strain>
    </source>
</reference>
<sequence length="531" mass="60083">MENILKKLQIFSELNFSKVSPCFWWAAGSSLVFGLFYHISAITGWIANWDVIAHEISQYNYNHLIAQGKPLFPIMVKLLGSVSIGSLNSLMAIFFISIASAILGNIFAIKTKLTALLMGAVLVTFPSVMCTFAYEMENVFFLSMLLAVIGTYFAQKESKRRNIVLAIIFITVSLLTYQAYIGVAAAVLIFLCIYELLFTSSEISTVFRKGVKYILILLTSCVLYYVILNLYLDIKDMSLSGYRGIDQMQHVEFAQIPGLLIGTYQSVLGFFFKDQFGAIGYLNFRWLYCIITLLFLVLIALAIFKNKSQMKPIKLLLVTTLILILPFGVHLIAVLGQNSNTHWLMKYPFVLIFVFGLVLAEKTLTTFDDGSVQKEKIGRLQIYLPVLVWALIAVQLFQWFVLTNAGYTRLRLGYEADYAAAVQIKTDLTNVEGFDVSSEVMFVEPFSLSSKDQLYYMQPYTGVSNGENFYAYYHFPKMMECYLGMSYKGVSSDLREEIKSTEEFMKMPCFPAHGYIKKINDVIVVKLGEGS</sequence>
<feature type="transmembrane region" description="Helical" evidence="1">
    <location>
        <begin position="284"/>
        <end position="304"/>
    </location>
</feature>
<comment type="caution">
    <text evidence="2">The sequence shown here is derived from an EMBL/GenBank/DDBJ whole genome shotgun (WGS) entry which is preliminary data.</text>
</comment>
<dbReference type="Proteomes" id="UP000294682">
    <property type="component" value="Unassembled WGS sequence"/>
</dbReference>
<dbReference type="EMBL" id="SLUK01000007">
    <property type="protein sequence ID" value="TCL43003.1"/>
    <property type="molecule type" value="Genomic_DNA"/>
</dbReference>
<keyword evidence="1" id="KW-1133">Transmembrane helix</keyword>
<dbReference type="RefSeq" id="WP_132084724.1">
    <property type="nucleotide sequence ID" value="NZ_SLUK01000007.1"/>
</dbReference>
<evidence type="ECO:0000256" key="1">
    <source>
        <dbReference type="SAM" id="Phobius"/>
    </source>
</evidence>
<feature type="transmembrane region" description="Helical" evidence="1">
    <location>
        <begin position="78"/>
        <end position="103"/>
    </location>
</feature>
<feature type="transmembrane region" description="Helical" evidence="1">
    <location>
        <begin position="21"/>
        <end position="39"/>
    </location>
</feature>
<gene>
    <name evidence="2" type="ORF">EDD78_107105</name>
</gene>
<dbReference type="Pfam" id="PF14264">
    <property type="entry name" value="Glucos_trans_II"/>
    <property type="match status" value="1"/>
</dbReference>
<protein>
    <submittedName>
        <fullName evidence="2">Glucosyltransferase GtrII-like protein</fullName>
    </submittedName>
</protein>
<organism evidence="2 3">
    <name type="scientific">Harryflintia acetispora</name>
    <dbReference type="NCBI Taxonomy" id="1849041"/>
    <lineage>
        <taxon>Bacteria</taxon>
        <taxon>Bacillati</taxon>
        <taxon>Bacillota</taxon>
        <taxon>Clostridia</taxon>
        <taxon>Eubacteriales</taxon>
        <taxon>Oscillospiraceae</taxon>
        <taxon>Harryflintia</taxon>
    </lineage>
</organism>
<proteinExistence type="predicted"/>
<dbReference type="AlphaFoldDB" id="A0A9X8UIJ5"/>
<keyword evidence="3" id="KW-1185">Reference proteome</keyword>
<feature type="transmembrane region" description="Helical" evidence="1">
    <location>
        <begin position="316"/>
        <end position="337"/>
    </location>
</feature>
<feature type="transmembrane region" description="Helical" evidence="1">
    <location>
        <begin position="162"/>
        <end position="191"/>
    </location>
</feature>
<name>A0A9X8UIJ5_9FIRM</name>
<feature type="transmembrane region" description="Helical" evidence="1">
    <location>
        <begin position="140"/>
        <end position="155"/>
    </location>
</feature>
<feature type="transmembrane region" description="Helical" evidence="1">
    <location>
        <begin position="211"/>
        <end position="232"/>
    </location>
</feature>
<accession>A0A9X8UIJ5</accession>
<dbReference type="InterPro" id="IPR025686">
    <property type="entry name" value="Glucos_trans_II"/>
</dbReference>
<feature type="transmembrane region" description="Helical" evidence="1">
    <location>
        <begin position="253"/>
        <end position="272"/>
    </location>
</feature>
<feature type="transmembrane region" description="Helical" evidence="1">
    <location>
        <begin position="343"/>
        <end position="361"/>
    </location>
</feature>
<feature type="transmembrane region" description="Helical" evidence="1">
    <location>
        <begin position="382"/>
        <end position="402"/>
    </location>
</feature>
<evidence type="ECO:0000313" key="2">
    <source>
        <dbReference type="EMBL" id="TCL43003.1"/>
    </source>
</evidence>